<dbReference type="PATRIC" id="fig|742823.3.peg.212"/>
<comment type="caution">
    <text evidence="1">The sequence shown here is derived from an EMBL/GenBank/DDBJ whole genome shotgun (WGS) entry which is preliminary data.</text>
</comment>
<dbReference type="Pfam" id="PF02924">
    <property type="entry name" value="HDPD"/>
    <property type="match status" value="1"/>
</dbReference>
<keyword evidence="2" id="KW-1185">Reference proteome</keyword>
<organism evidence="1 2">
    <name type="scientific">Sutterella wadsworthensis 2_1_59BFAA</name>
    <dbReference type="NCBI Taxonomy" id="742823"/>
    <lineage>
        <taxon>Bacteria</taxon>
        <taxon>Pseudomonadati</taxon>
        <taxon>Pseudomonadota</taxon>
        <taxon>Betaproteobacteria</taxon>
        <taxon>Burkholderiales</taxon>
        <taxon>Sutterellaceae</taxon>
        <taxon>Sutterella</taxon>
    </lineage>
</organism>
<dbReference type="eggNOG" id="ENOG5032ZP7">
    <property type="taxonomic scope" value="Bacteria"/>
</dbReference>
<dbReference type="InterPro" id="IPR004195">
    <property type="entry name" value="Head_decoration_D"/>
</dbReference>
<gene>
    <name evidence="1" type="ORF">HMPREF9465_00221</name>
</gene>
<name>K1JPS1_9BURK</name>
<proteinExistence type="predicted"/>
<dbReference type="EMBL" id="ADMG01000007">
    <property type="protein sequence ID" value="EKB32206.1"/>
    <property type="molecule type" value="Genomic_DNA"/>
</dbReference>
<dbReference type="STRING" id="742823.HMPREF9465_00221"/>
<dbReference type="HOGENOM" id="CLU_134299_1_1_4"/>
<evidence type="ECO:0000313" key="1">
    <source>
        <dbReference type="EMBL" id="EKB32206.1"/>
    </source>
</evidence>
<evidence type="ECO:0000313" key="2">
    <source>
        <dbReference type="Proteomes" id="UP000005835"/>
    </source>
</evidence>
<accession>K1JPS1</accession>
<dbReference type="Gene3D" id="2.40.300.10">
    <property type="entry name" value="Head decoration protein D"/>
    <property type="match status" value="1"/>
</dbReference>
<protein>
    <recommendedName>
        <fullName evidence="3">Head decoration protein</fullName>
    </recommendedName>
</protein>
<reference evidence="1 2" key="1">
    <citation type="submission" date="2012-05" db="EMBL/GenBank/DDBJ databases">
        <title>The Genome Sequence of Sutterella wadsworthensis 2_1_59BFAA.</title>
        <authorList>
            <consortium name="The Broad Institute Genome Sequencing Platform"/>
            <person name="Earl A."/>
            <person name="Ward D."/>
            <person name="Feldgarden M."/>
            <person name="Gevers D."/>
            <person name="Daigneault M."/>
            <person name="Strauss J."/>
            <person name="Allen-Vercoe E."/>
            <person name="Walker B."/>
            <person name="Young S.K."/>
            <person name="Zeng Q."/>
            <person name="Gargeya S."/>
            <person name="Fitzgerald M."/>
            <person name="Haas B."/>
            <person name="Abouelleil A."/>
            <person name="Alvarado L."/>
            <person name="Arachchi H.M."/>
            <person name="Berlin A.M."/>
            <person name="Chapman S.B."/>
            <person name="Goldberg J."/>
            <person name="Griggs A."/>
            <person name="Gujja S."/>
            <person name="Hansen M."/>
            <person name="Howarth C."/>
            <person name="Imamovic A."/>
            <person name="Larimer J."/>
            <person name="McCowen C."/>
            <person name="Montmayeur A."/>
            <person name="Murphy C."/>
            <person name="Neiman D."/>
            <person name="Pearson M."/>
            <person name="Priest M."/>
            <person name="Roberts A."/>
            <person name="Saif S."/>
            <person name="Shea T."/>
            <person name="Sisk P."/>
            <person name="Sykes S."/>
            <person name="Wortman J."/>
            <person name="Nusbaum C."/>
            <person name="Birren B."/>
        </authorList>
    </citation>
    <scope>NUCLEOTIDE SEQUENCE [LARGE SCALE GENOMIC DNA]</scope>
    <source>
        <strain evidence="1 2">2_1_59BFAA</strain>
    </source>
</reference>
<dbReference type="AlphaFoldDB" id="K1JPS1"/>
<dbReference type="Proteomes" id="UP000005835">
    <property type="component" value="Unassembled WGS sequence"/>
</dbReference>
<dbReference type="RefSeq" id="WP_005433288.1">
    <property type="nucleotide sequence ID" value="NZ_JH815513.1"/>
</dbReference>
<dbReference type="OrthoDB" id="7032972at2"/>
<evidence type="ECO:0008006" key="3">
    <source>
        <dbReference type="Google" id="ProtNLM"/>
    </source>
</evidence>
<sequence>MSMQEKFETTMDNLFAASQIMPVVNDSMTIKKSQGVLKRGALLDKDGNLCTVDSGKTTISEVYAVLAEDVDTASADKSAPVYLTGEFNEDALSFKTENSAAIADFKPSARKVGIFFKKSI</sequence>